<evidence type="ECO:0000256" key="6">
    <source>
        <dbReference type="ARBA" id="ARBA00023125"/>
    </source>
</evidence>
<dbReference type="InterPro" id="IPR044589">
    <property type="entry name" value="GATA26/27"/>
</dbReference>
<keyword evidence="2" id="KW-0479">Metal-binding</keyword>
<comment type="caution">
    <text evidence="13">The sequence shown here is derived from an EMBL/GenBank/DDBJ whole genome shotgun (WGS) entry which is preliminary data.</text>
</comment>
<evidence type="ECO:0000256" key="8">
    <source>
        <dbReference type="ARBA" id="ARBA00023242"/>
    </source>
</evidence>
<keyword evidence="7" id="KW-0804">Transcription</keyword>
<feature type="compositionally biased region" description="Low complexity" evidence="10">
    <location>
        <begin position="630"/>
        <end position="641"/>
    </location>
</feature>
<evidence type="ECO:0000256" key="4">
    <source>
        <dbReference type="ARBA" id="ARBA00022833"/>
    </source>
</evidence>
<dbReference type="Pfam" id="PF13919">
    <property type="entry name" value="ASXH"/>
    <property type="match status" value="2"/>
</dbReference>
<dbReference type="InterPro" id="IPR013088">
    <property type="entry name" value="Znf_NHR/GATA"/>
</dbReference>
<keyword evidence="6" id="KW-0238">DNA-binding</keyword>
<comment type="subcellular location">
    <subcellularLocation>
        <location evidence="1">Nucleus</location>
    </subcellularLocation>
</comment>
<keyword evidence="4" id="KW-0862">Zinc</keyword>
<dbReference type="OrthoDB" id="515401at2759"/>
<evidence type="ECO:0000256" key="1">
    <source>
        <dbReference type="ARBA" id="ARBA00004123"/>
    </source>
</evidence>
<feature type="domain" description="GATA-type" evidence="11">
    <location>
        <begin position="7"/>
        <end position="40"/>
    </location>
</feature>
<evidence type="ECO:0000256" key="2">
    <source>
        <dbReference type="ARBA" id="ARBA00022723"/>
    </source>
</evidence>
<dbReference type="SMART" id="SM00401">
    <property type="entry name" value="ZnF_GATA"/>
    <property type="match status" value="2"/>
</dbReference>
<feature type="region of interest" description="Disordered" evidence="10">
    <location>
        <begin position="600"/>
        <end position="641"/>
    </location>
</feature>
<dbReference type="EMBL" id="JAKOGI010000011">
    <property type="protein sequence ID" value="KAJ8451056.1"/>
    <property type="molecule type" value="Genomic_DNA"/>
</dbReference>
<dbReference type="GO" id="GO:0005634">
    <property type="term" value="C:nucleus"/>
    <property type="evidence" value="ECO:0007669"/>
    <property type="project" value="UniProtKB-SubCell"/>
</dbReference>
<evidence type="ECO:0000256" key="10">
    <source>
        <dbReference type="SAM" id="MobiDB-lite"/>
    </source>
</evidence>
<evidence type="ECO:0000256" key="5">
    <source>
        <dbReference type="ARBA" id="ARBA00023015"/>
    </source>
</evidence>
<dbReference type="AlphaFoldDB" id="A0A9Q1KYE8"/>
<dbReference type="PROSITE" id="PS51916">
    <property type="entry name" value="DEUBAD"/>
    <property type="match status" value="2"/>
</dbReference>
<evidence type="ECO:0000256" key="3">
    <source>
        <dbReference type="ARBA" id="ARBA00022771"/>
    </source>
</evidence>
<evidence type="ECO:0000256" key="9">
    <source>
        <dbReference type="PROSITE-ProRule" id="PRU00094"/>
    </source>
</evidence>
<feature type="domain" description="DEUBAD" evidence="12">
    <location>
        <begin position="294"/>
        <end position="403"/>
    </location>
</feature>
<keyword evidence="14" id="KW-1185">Reference proteome</keyword>
<dbReference type="InterPro" id="IPR044867">
    <property type="entry name" value="DEUBAD_dom"/>
</dbReference>
<dbReference type="Gene3D" id="3.30.50.10">
    <property type="entry name" value="Erythroid Transcription Factor GATA-1, subunit A"/>
    <property type="match status" value="2"/>
</dbReference>
<dbReference type="InterPro" id="IPR028020">
    <property type="entry name" value="ASX_DEUBAD_dom"/>
</dbReference>
<name>A0A9Q1KYE8_9CARY</name>
<feature type="domain" description="DEUBAD" evidence="12">
    <location>
        <begin position="813"/>
        <end position="924"/>
    </location>
</feature>
<dbReference type="GO" id="GO:0043565">
    <property type="term" value="F:sequence-specific DNA binding"/>
    <property type="evidence" value="ECO:0007669"/>
    <property type="project" value="InterPro"/>
</dbReference>
<evidence type="ECO:0000259" key="12">
    <source>
        <dbReference type="PROSITE" id="PS51916"/>
    </source>
</evidence>
<proteinExistence type="predicted"/>
<accession>A0A9Q1KYE8</accession>
<gene>
    <name evidence="13" type="ORF">Cgig2_026865</name>
</gene>
<dbReference type="Proteomes" id="UP001153076">
    <property type="component" value="Unassembled WGS sequence"/>
</dbReference>
<protein>
    <recommendedName>
        <fullName evidence="15">GATA transcription factor 26</fullName>
    </recommendedName>
</protein>
<organism evidence="13 14">
    <name type="scientific">Carnegiea gigantea</name>
    <dbReference type="NCBI Taxonomy" id="171969"/>
    <lineage>
        <taxon>Eukaryota</taxon>
        <taxon>Viridiplantae</taxon>
        <taxon>Streptophyta</taxon>
        <taxon>Embryophyta</taxon>
        <taxon>Tracheophyta</taxon>
        <taxon>Spermatophyta</taxon>
        <taxon>Magnoliopsida</taxon>
        <taxon>eudicotyledons</taxon>
        <taxon>Gunneridae</taxon>
        <taxon>Pentapetalae</taxon>
        <taxon>Caryophyllales</taxon>
        <taxon>Cactineae</taxon>
        <taxon>Cactaceae</taxon>
        <taxon>Cactoideae</taxon>
        <taxon>Echinocereeae</taxon>
        <taxon>Carnegiea</taxon>
    </lineage>
</organism>
<sequence>MGKQGPCCHCGVTSTPLWRNGPPEKPVLCNACGSRWRTKGTLVNYTPLHARLDPDDYEEQRVARIKTLSLKRKDEKLNKRKLNYDNTIDGEYTADYNQGFRKNLDEDVSNRSSSGSAISNSESCAQFGNADASDLTGPAQSMVWDALVPSRKRTCVTRPKQSSVEKLTKDLHSILHEQASHFSGSTEEDLLFESEAPMGSVEFGHGSVLIRHPSSMAREEESEASSLSVDNKLCTIDECYATPASLAPLNNSKSVYNSCLGLEKVKKVNGQIMQLEPVKRDKSNHEKSQILWSHHSPLCQIDLTKIVNSSLFWDRLTADEQQDLLNYLPSVDTSALPDGLESMFASPYFMENLSSFQQLLAEGVLDSSFPGVRTEDCKILKKLAISDRTKCKWVEHYNIMKDKRVKETAEEYVSLPGAKSSSSGNAIIAKKSRENQNHLCPEVKTTLKIPKRVLAEAGYECNEPVQNEGLCFIPTPQNLFALQTNGSSLILDSFHLEDESSDQDLLLDVPSNGLFPEAELLYPASSFASQQASASTPLWRNGPPEKPVLCNACGSRWRTKGTLANYTPLHARFDPDECEDNRITRVKTISLKRRDQKLNKRKLNDSATDGDYTPDYSQGFQKNLDEDASNRSSSGSAISNSESCAQFGSADASDLTGPAQSIVWDALVPSRKRTCFTRPKQSSVEKLTKELHTILNEQASHFSGSTEEELLFGSEAPMGSVEFGHGSVLIRHPQLAREDESEASSLSVDNKLHRADEGYATPASLVSFNDSKSVYNSCSRIEKVKKLNGQTVKLELAKRDKPNHEKLQILWNQDSPLHQIDLTEIANSDVFWGNLSADEQQDLLKYLPSVDTSTLSDGLKSMFDSPYFMENLSSFQKLLAEGVLDSSLPGPKTEDSKVVKGLALSNLAKSKWVELYSVMMKDKAATKSTGERVSLSGSKSSSSGNVGTAKNFHDSKIHVCPEAKTTLKIPQKVLVKSGHKGKETVQNESSCFTPTSKNIFALQTDGNCLMLDSFHFEDESSDQDLLLDIPSNGSFPQAELLHPASSFAS</sequence>
<dbReference type="InterPro" id="IPR000679">
    <property type="entry name" value="Znf_GATA"/>
</dbReference>
<evidence type="ECO:0000256" key="7">
    <source>
        <dbReference type="ARBA" id="ARBA00023163"/>
    </source>
</evidence>
<dbReference type="SUPFAM" id="SSF57716">
    <property type="entry name" value="Glucocorticoid receptor-like (DNA-binding domain)"/>
    <property type="match status" value="2"/>
</dbReference>
<dbReference type="PROSITE" id="PS50114">
    <property type="entry name" value="GATA_ZN_FINGER_2"/>
    <property type="match status" value="1"/>
</dbReference>
<evidence type="ECO:0000313" key="14">
    <source>
        <dbReference type="Proteomes" id="UP001153076"/>
    </source>
</evidence>
<dbReference type="CDD" id="cd00202">
    <property type="entry name" value="ZnF_GATA"/>
    <property type="match status" value="2"/>
</dbReference>
<dbReference type="PANTHER" id="PTHR46855:SF1">
    <property type="entry name" value="GATA TRANSCRIPTION FACTOR 26"/>
    <property type="match status" value="1"/>
</dbReference>
<evidence type="ECO:0000313" key="13">
    <source>
        <dbReference type="EMBL" id="KAJ8451056.1"/>
    </source>
</evidence>
<keyword evidence="3 9" id="KW-0863">Zinc-finger</keyword>
<reference evidence="13" key="1">
    <citation type="submission" date="2022-04" db="EMBL/GenBank/DDBJ databases">
        <title>Carnegiea gigantea Genome sequencing and assembly v2.</title>
        <authorList>
            <person name="Copetti D."/>
            <person name="Sanderson M.J."/>
            <person name="Burquez A."/>
            <person name="Wojciechowski M.F."/>
        </authorList>
    </citation>
    <scope>NUCLEOTIDE SEQUENCE</scope>
    <source>
        <strain evidence="13">SGP5-SGP5p</strain>
        <tissue evidence="13">Aerial part</tissue>
    </source>
</reference>
<dbReference type="Pfam" id="PF00320">
    <property type="entry name" value="GATA"/>
    <property type="match status" value="2"/>
</dbReference>
<keyword evidence="5" id="KW-0805">Transcription regulation</keyword>
<evidence type="ECO:0000259" key="11">
    <source>
        <dbReference type="PROSITE" id="PS50114"/>
    </source>
</evidence>
<dbReference type="GO" id="GO:0006355">
    <property type="term" value="P:regulation of DNA-templated transcription"/>
    <property type="evidence" value="ECO:0007669"/>
    <property type="project" value="InterPro"/>
</dbReference>
<keyword evidence="8" id="KW-0539">Nucleus</keyword>
<dbReference type="GO" id="GO:0008270">
    <property type="term" value="F:zinc ion binding"/>
    <property type="evidence" value="ECO:0007669"/>
    <property type="project" value="UniProtKB-KW"/>
</dbReference>
<dbReference type="PROSITE" id="PS00344">
    <property type="entry name" value="GATA_ZN_FINGER_1"/>
    <property type="match status" value="1"/>
</dbReference>
<dbReference type="PANTHER" id="PTHR46855">
    <property type="entry name" value="OSJNBB0038F03.10 PROTEIN"/>
    <property type="match status" value="1"/>
</dbReference>
<evidence type="ECO:0008006" key="15">
    <source>
        <dbReference type="Google" id="ProtNLM"/>
    </source>
</evidence>